<evidence type="ECO:0000313" key="3">
    <source>
        <dbReference type="EMBL" id="CAG2197900.1"/>
    </source>
</evidence>
<comment type="caution">
    <text evidence="3">The sequence shown here is derived from an EMBL/GenBank/DDBJ whole genome shotgun (WGS) entry which is preliminary data.</text>
</comment>
<dbReference type="OrthoDB" id="8718740at2759"/>
<name>A0A8S3QY53_MYTED</name>
<dbReference type="InterPro" id="IPR007110">
    <property type="entry name" value="Ig-like_dom"/>
</dbReference>
<dbReference type="InterPro" id="IPR003961">
    <property type="entry name" value="FN3_dom"/>
</dbReference>
<dbReference type="InterPro" id="IPR036179">
    <property type="entry name" value="Ig-like_dom_sf"/>
</dbReference>
<dbReference type="EMBL" id="CAJPWZ010000656">
    <property type="protein sequence ID" value="CAG2197900.1"/>
    <property type="molecule type" value="Genomic_DNA"/>
</dbReference>
<dbReference type="SUPFAM" id="SSF49265">
    <property type="entry name" value="Fibronectin type III"/>
    <property type="match status" value="1"/>
</dbReference>
<sequence>MYWFLRQQNITSNSTFQSIHDSSTDKYTVTSTLKYRVDRNYNGQMLICRACNVAGSMETYLTLDVKYAPSVTVENKTFSQTQSSRQMSSTIDSNPPVNTCTWRHKSKYGEYIRDFRNNNKTLTLPTVPEDQRYQDTGEYVCSAENGIIGTNGQMKQTGSGYVISNGNTHLVSNKYATTEEPVIVKDLFHGLEVQLDGYRVSLTIHDLQEVDFTNYTLRLYYSSQYVQHGVILESSSGPETPSNFTITSYSETSITVQWIPGFDGGHKQTFFIEYRIIGTNAWLLQETKTSTQVVTHNIYTLSGLQHETTYELRMYAHNSFNKSRKTDTATTTTLQLGTDET</sequence>
<reference evidence="3" key="1">
    <citation type="submission" date="2021-03" db="EMBL/GenBank/DDBJ databases">
        <authorList>
            <person name="Bekaert M."/>
        </authorList>
    </citation>
    <scope>NUCLEOTIDE SEQUENCE</scope>
</reference>
<feature type="domain" description="Fibronectin type-III" evidence="2">
    <location>
        <begin position="240"/>
        <end position="336"/>
    </location>
</feature>
<dbReference type="SUPFAM" id="SSF48726">
    <property type="entry name" value="Immunoglobulin"/>
    <property type="match status" value="2"/>
</dbReference>
<organism evidence="3 4">
    <name type="scientific">Mytilus edulis</name>
    <name type="common">Blue mussel</name>
    <dbReference type="NCBI Taxonomy" id="6550"/>
    <lineage>
        <taxon>Eukaryota</taxon>
        <taxon>Metazoa</taxon>
        <taxon>Spiralia</taxon>
        <taxon>Lophotrochozoa</taxon>
        <taxon>Mollusca</taxon>
        <taxon>Bivalvia</taxon>
        <taxon>Autobranchia</taxon>
        <taxon>Pteriomorphia</taxon>
        <taxon>Mytilida</taxon>
        <taxon>Mytiloidea</taxon>
        <taxon>Mytilidae</taxon>
        <taxon>Mytilinae</taxon>
        <taxon>Mytilus</taxon>
    </lineage>
</organism>
<dbReference type="Gene3D" id="2.60.40.10">
    <property type="entry name" value="Immunoglobulins"/>
    <property type="match status" value="3"/>
</dbReference>
<keyword evidence="4" id="KW-1185">Reference proteome</keyword>
<dbReference type="PROSITE" id="PS50853">
    <property type="entry name" value="FN3"/>
    <property type="match status" value="1"/>
</dbReference>
<dbReference type="AlphaFoldDB" id="A0A8S3QY53"/>
<protein>
    <submittedName>
        <fullName evidence="3">Uncharacterized protein</fullName>
    </submittedName>
</protein>
<dbReference type="CDD" id="cd00063">
    <property type="entry name" value="FN3"/>
    <property type="match status" value="1"/>
</dbReference>
<proteinExistence type="predicted"/>
<gene>
    <name evidence="3" type="ORF">MEDL_12697</name>
</gene>
<dbReference type="InterPro" id="IPR013783">
    <property type="entry name" value="Ig-like_fold"/>
</dbReference>
<dbReference type="PANTHER" id="PTHR23278:SF19">
    <property type="entry name" value="OBSCURIN"/>
    <property type="match status" value="1"/>
</dbReference>
<evidence type="ECO:0000313" key="4">
    <source>
        <dbReference type="Proteomes" id="UP000683360"/>
    </source>
</evidence>
<dbReference type="Proteomes" id="UP000683360">
    <property type="component" value="Unassembled WGS sequence"/>
</dbReference>
<dbReference type="PANTHER" id="PTHR23278">
    <property type="entry name" value="SIDESTEP PROTEIN"/>
    <property type="match status" value="1"/>
</dbReference>
<dbReference type="PROSITE" id="PS50835">
    <property type="entry name" value="IG_LIKE"/>
    <property type="match status" value="1"/>
</dbReference>
<evidence type="ECO:0000259" key="2">
    <source>
        <dbReference type="PROSITE" id="PS50853"/>
    </source>
</evidence>
<dbReference type="Pfam" id="PF00041">
    <property type="entry name" value="fn3"/>
    <property type="match status" value="1"/>
</dbReference>
<dbReference type="InterPro" id="IPR036116">
    <property type="entry name" value="FN3_sf"/>
</dbReference>
<feature type="domain" description="Ig-like" evidence="1">
    <location>
        <begin position="69"/>
        <end position="157"/>
    </location>
</feature>
<evidence type="ECO:0000259" key="1">
    <source>
        <dbReference type="PROSITE" id="PS50835"/>
    </source>
</evidence>
<accession>A0A8S3QY53</accession>
<dbReference type="SMART" id="SM00060">
    <property type="entry name" value="FN3"/>
    <property type="match status" value="1"/>
</dbReference>